<evidence type="ECO:0000313" key="1">
    <source>
        <dbReference type="EMBL" id="GAG30847.1"/>
    </source>
</evidence>
<dbReference type="InterPro" id="IPR004155">
    <property type="entry name" value="PBS_lyase_HEAT"/>
</dbReference>
<dbReference type="InterPro" id="IPR011989">
    <property type="entry name" value="ARM-like"/>
</dbReference>
<comment type="caution">
    <text evidence="1">The sequence shown here is derived from an EMBL/GenBank/DDBJ whole genome shotgun (WGS) entry which is preliminary data.</text>
</comment>
<dbReference type="AlphaFoldDB" id="X0X617"/>
<dbReference type="PANTHER" id="PTHR12697">
    <property type="entry name" value="PBS LYASE HEAT-LIKE PROTEIN"/>
    <property type="match status" value="1"/>
</dbReference>
<dbReference type="GO" id="GO:0016491">
    <property type="term" value="F:oxidoreductase activity"/>
    <property type="evidence" value="ECO:0007669"/>
    <property type="project" value="TreeGrafter"/>
</dbReference>
<name>X0X617_9ZZZZ</name>
<organism evidence="1">
    <name type="scientific">marine sediment metagenome</name>
    <dbReference type="NCBI Taxonomy" id="412755"/>
    <lineage>
        <taxon>unclassified sequences</taxon>
        <taxon>metagenomes</taxon>
        <taxon>ecological metagenomes</taxon>
    </lineage>
</organism>
<dbReference type="PANTHER" id="PTHR12697:SF5">
    <property type="entry name" value="DEOXYHYPUSINE HYDROXYLASE"/>
    <property type="match status" value="1"/>
</dbReference>
<gene>
    <name evidence="1" type="ORF">S01H1_62846</name>
</gene>
<dbReference type="Pfam" id="PF03130">
    <property type="entry name" value="HEAT_PBS"/>
    <property type="match status" value="2"/>
</dbReference>
<dbReference type="SMART" id="SM00567">
    <property type="entry name" value="EZ_HEAT"/>
    <property type="match status" value="3"/>
</dbReference>
<proteinExistence type="predicted"/>
<protein>
    <recommendedName>
        <fullName evidence="2">HEAT repeat domain-containing protein</fullName>
    </recommendedName>
</protein>
<dbReference type="EMBL" id="BARS01041311">
    <property type="protein sequence ID" value="GAG30847.1"/>
    <property type="molecule type" value="Genomic_DNA"/>
</dbReference>
<dbReference type="Gene3D" id="1.25.10.10">
    <property type="entry name" value="Leucine-rich Repeat Variant"/>
    <property type="match status" value="2"/>
</dbReference>
<sequence length="250" mass="26377">SDLSAYMDTTQRQSLGVFLENMLVDPSGPVQEAAAAAIVRLGGDSVPAILSLLKDTQTQFFALGIASAIGEPASEAVADIVGLLDSKDDEIVHEAILALAAIGPESAPASGRLLTILNESVRNQDEVETRLHYAAAYCLGRIGSPAAKKALPRLKELSASPDGMQATVAIWAVLQIAPDDQEQFENAIPLLTEALTSEEQTVRLEATIALGDLGSQAKDAVPAIELVSEDDPVRMIRLAAQQALEKIRAD</sequence>
<dbReference type="Pfam" id="PF13646">
    <property type="entry name" value="HEAT_2"/>
    <property type="match status" value="1"/>
</dbReference>
<evidence type="ECO:0008006" key="2">
    <source>
        <dbReference type="Google" id="ProtNLM"/>
    </source>
</evidence>
<dbReference type="InterPro" id="IPR016024">
    <property type="entry name" value="ARM-type_fold"/>
</dbReference>
<accession>X0X617</accession>
<dbReference type="SUPFAM" id="SSF48371">
    <property type="entry name" value="ARM repeat"/>
    <property type="match status" value="1"/>
</dbReference>
<reference evidence="1" key="1">
    <citation type="journal article" date="2014" name="Front. Microbiol.">
        <title>High frequency of phylogenetically diverse reductive dehalogenase-homologous genes in deep subseafloor sedimentary metagenomes.</title>
        <authorList>
            <person name="Kawai M."/>
            <person name="Futagami T."/>
            <person name="Toyoda A."/>
            <person name="Takaki Y."/>
            <person name="Nishi S."/>
            <person name="Hori S."/>
            <person name="Arai W."/>
            <person name="Tsubouchi T."/>
            <person name="Morono Y."/>
            <person name="Uchiyama I."/>
            <person name="Ito T."/>
            <person name="Fujiyama A."/>
            <person name="Inagaki F."/>
            <person name="Takami H."/>
        </authorList>
    </citation>
    <scope>NUCLEOTIDE SEQUENCE</scope>
    <source>
        <strain evidence="1">Expedition CK06-06</strain>
    </source>
</reference>
<feature type="non-terminal residue" evidence="1">
    <location>
        <position position="1"/>
    </location>
</feature>